<dbReference type="AlphaFoldDB" id="W9R8L3"/>
<keyword evidence="10" id="KW-1185">Reference proteome</keyword>
<dbReference type="Pfam" id="PF01061">
    <property type="entry name" value="ABC2_membrane"/>
    <property type="match status" value="1"/>
</dbReference>
<protein>
    <submittedName>
        <fullName evidence="9">ABC transporter G family member 2</fullName>
    </submittedName>
</protein>
<organism evidence="9 10">
    <name type="scientific">Morus notabilis</name>
    <dbReference type="NCBI Taxonomy" id="981085"/>
    <lineage>
        <taxon>Eukaryota</taxon>
        <taxon>Viridiplantae</taxon>
        <taxon>Streptophyta</taxon>
        <taxon>Embryophyta</taxon>
        <taxon>Tracheophyta</taxon>
        <taxon>Spermatophyta</taxon>
        <taxon>Magnoliopsida</taxon>
        <taxon>eudicotyledons</taxon>
        <taxon>Gunneridae</taxon>
        <taxon>Pentapetalae</taxon>
        <taxon>rosids</taxon>
        <taxon>fabids</taxon>
        <taxon>Rosales</taxon>
        <taxon>Moraceae</taxon>
        <taxon>Moreae</taxon>
        <taxon>Morus</taxon>
    </lineage>
</organism>
<keyword evidence="5 6" id="KW-0472">Membrane</keyword>
<feature type="transmembrane region" description="Helical" evidence="6">
    <location>
        <begin position="290"/>
        <end position="312"/>
    </location>
</feature>
<reference evidence="10" key="1">
    <citation type="submission" date="2013-01" db="EMBL/GenBank/DDBJ databases">
        <title>Draft Genome Sequence of a Mulberry Tree, Morus notabilis C.K. Schneid.</title>
        <authorList>
            <person name="He N."/>
            <person name="Zhao S."/>
        </authorList>
    </citation>
    <scope>NUCLEOTIDE SEQUENCE</scope>
</reference>
<feature type="transmembrane region" description="Helical" evidence="6">
    <location>
        <begin position="398"/>
        <end position="417"/>
    </location>
</feature>
<dbReference type="GO" id="GO:0016020">
    <property type="term" value="C:membrane"/>
    <property type="evidence" value="ECO:0007669"/>
    <property type="project" value="UniProtKB-SubCell"/>
</dbReference>
<feature type="transmembrane region" description="Helical" evidence="6">
    <location>
        <begin position="152"/>
        <end position="173"/>
    </location>
</feature>
<proteinExistence type="predicted"/>
<feature type="domain" description="ABC transporter family G" evidence="8">
    <location>
        <begin position="4"/>
        <end position="63"/>
    </location>
</feature>
<dbReference type="InterPro" id="IPR050352">
    <property type="entry name" value="ABCG_transporters"/>
</dbReference>
<feature type="transmembrane region" description="Helical" evidence="6">
    <location>
        <begin position="259"/>
        <end position="283"/>
    </location>
</feature>
<evidence type="ECO:0000256" key="1">
    <source>
        <dbReference type="ARBA" id="ARBA00004141"/>
    </source>
</evidence>
<keyword evidence="2" id="KW-0813">Transport</keyword>
<dbReference type="STRING" id="981085.W9R8L3"/>
<evidence type="ECO:0000256" key="6">
    <source>
        <dbReference type="SAM" id="Phobius"/>
    </source>
</evidence>
<feature type="domain" description="ABC-2 type transporter transmembrane" evidence="7">
    <location>
        <begin position="134"/>
        <end position="342"/>
    </location>
</feature>
<name>W9R8L3_9ROSA</name>
<dbReference type="EMBL" id="KE344454">
    <property type="protein sequence ID" value="EXB62636.1"/>
    <property type="molecule type" value="Genomic_DNA"/>
</dbReference>
<keyword evidence="3 6" id="KW-0812">Transmembrane</keyword>
<dbReference type="eggNOG" id="KOG0061">
    <property type="taxonomic scope" value="Eukaryota"/>
</dbReference>
<feature type="transmembrane region" description="Helical" evidence="6">
    <location>
        <begin position="185"/>
        <end position="206"/>
    </location>
</feature>
<keyword evidence="4 6" id="KW-1133">Transmembrane helix</keyword>
<sequence>MSIHQPSFRILDLLDQLIFLAHGEVVYRGTPTNLARFFSNFGRPIPTNANQIEFVLDLISELEDSTGRINGLVEFNKTWKSPESSTNSIDNVVRDVLPLKSALSLGISKGKVISSDITNFGNVLSFANPLWIETLVLLKRSVTNSRRSREIFFTRLISVLITSLFFGSLYWQIDDSIEGVRQRLGFFPFAVTLTFLTTCQSISIYLQERYIFIRETAYNTYRRSSYVLSRCLVDIPTLGILTLAFSTVTFWTIGLAGGVAGFLFYFLVVCGSFWLGNSLVVFISGLVRNTLVGFTVMLSFTGYCLLFCGFFITKDRLPDYWIWFHYISLMKYPYEALMRSEFERQTKCFARGVEIFDGTPFADASGMNVTSSTCVTTGLDILQIQDVNDLNKSGNVCWLHWVGVSFIGFCFIFLYYLEAKIKGSSSHEDRD</sequence>
<dbReference type="InterPro" id="IPR013525">
    <property type="entry name" value="ABC2_TM"/>
</dbReference>
<evidence type="ECO:0000256" key="3">
    <source>
        <dbReference type="ARBA" id="ARBA00022692"/>
    </source>
</evidence>
<dbReference type="GO" id="GO:0140359">
    <property type="term" value="F:ABC-type transporter activity"/>
    <property type="evidence" value="ECO:0007669"/>
    <property type="project" value="InterPro"/>
</dbReference>
<evidence type="ECO:0000313" key="9">
    <source>
        <dbReference type="EMBL" id="EXB62636.1"/>
    </source>
</evidence>
<gene>
    <name evidence="9" type="ORF">L484_023931</name>
</gene>
<comment type="subcellular location">
    <subcellularLocation>
        <location evidence="1">Membrane</location>
        <topology evidence="1">Multi-pass membrane protein</topology>
    </subcellularLocation>
</comment>
<dbReference type="Proteomes" id="UP000030645">
    <property type="component" value="Unassembled WGS sequence"/>
</dbReference>
<feature type="transmembrane region" description="Helical" evidence="6">
    <location>
        <begin position="227"/>
        <end position="253"/>
    </location>
</feature>
<evidence type="ECO:0000256" key="2">
    <source>
        <dbReference type="ARBA" id="ARBA00022448"/>
    </source>
</evidence>
<evidence type="ECO:0000256" key="4">
    <source>
        <dbReference type="ARBA" id="ARBA00022989"/>
    </source>
</evidence>
<evidence type="ECO:0000259" key="8">
    <source>
        <dbReference type="Pfam" id="PF19055"/>
    </source>
</evidence>
<evidence type="ECO:0000256" key="5">
    <source>
        <dbReference type="ARBA" id="ARBA00023136"/>
    </source>
</evidence>
<dbReference type="Pfam" id="PF19055">
    <property type="entry name" value="ABC2_membrane_7"/>
    <property type="match status" value="1"/>
</dbReference>
<dbReference type="InterPro" id="IPR043926">
    <property type="entry name" value="ABCG_dom"/>
</dbReference>
<dbReference type="PANTHER" id="PTHR48041:SF109">
    <property type="entry name" value="ABC TRANSPORTER G FAMILY MEMBER 20"/>
    <property type="match status" value="1"/>
</dbReference>
<dbReference type="PANTHER" id="PTHR48041">
    <property type="entry name" value="ABC TRANSPORTER G FAMILY MEMBER 28"/>
    <property type="match status" value="1"/>
</dbReference>
<evidence type="ECO:0000259" key="7">
    <source>
        <dbReference type="Pfam" id="PF01061"/>
    </source>
</evidence>
<evidence type="ECO:0000313" key="10">
    <source>
        <dbReference type="Proteomes" id="UP000030645"/>
    </source>
</evidence>
<accession>W9R8L3</accession>